<dbReference type="RefSeq" id="WP_129524181.1">
    <property type="nucleotide sequence ID" value="NZ_SDPV01000001.1"/>
</dbReference>
<dbReference type="PROSITE" id="PS51063">
    <property type="entry name" value="HTH_CRP_2"/>
    <property type="match status" value="1"/>
</dbReference>
<dbReference type="GO" id="GO:0006355">
    <property type="term" value="P:regulation of DNA-templated transcription"/>
    <property type="evidence" value="ECO:0007669"/>
    <property type="project" value="InterPro"/>
</dbReference>
<gene>
    <name evidence="5" type="ORF">ETX26_06325</name>
</gene>
<dbReference type="Gene3D" id="1.10.10.10">
    <property type="entry name" value="Winged helix-like DNA-binding domain superfamily/Winged helix DNA-binding domain"/>
    <property type="match status" value="1"/>
</dbReference>
<evidence type="ECO:0000256" key="1">
    <source>
        <dbReference type="ARBA" id="ARBA00023015"/>
    </source>
</evidence>
<dbReference type="CDD" id="cd00038">
    <property type="entry name" value="CAP_ED"/>
    <property type="match status" value="1"/>
</dbReference>
<keyword evidence="1" id="KW-0805">Transcription regulation</keyword>
<accession>A0A4V1QWM9</accession>
<comment type="caution">
    <text evidence="5">The sequence shown here is derived from an EMBL/GenBank/DDBJ whole genome shotgun (WGS) entry which is preliminary data.</text>
</comment>
<evidence type="ECO:0000313" key="5">
    <source>
        <dbReference type="EMBL" id="RXZ66716.1"/>
    </source>
</evidence>
<protein>
    <submittedName>
        <fullName evidence="5">Crp/Fnr family transcriptional regulator</fullName>
    </submittedName>
</protein>
<dbReference type="InterPro" id="IPR000595">
    <property type="entry name" value="cNMP-bd_dom"/>
</dbReference>
<dbReference type="Proteomes" id="UP000293623">
    <property type="component" value="Unassembled WGS sequence"/>
</dbReference>
<dbReference type="EMBL" id="SDPV01000001">
    <property type="protein sequence ID" value="RXZ66716.1"/>
    <property type="molecule type" value="Genomic_DNA"/>
</dbReference>
<sequence length="252" mass="28105">MPPHGSTNLLPFLNRLLKRSLLSDREQGEILDLPVRVKQAQPNEDFVGLGEKVDHACFVLEGLVGRFDQNSRGDRQITALYIPGDMPDLHSVVQPTATSALQALSTSIVLAIPHAALREASRQHPAIAEAFWRDCMVDSMVLAQWVVNVGRRDAKSRVAHLLCEMARRYGVAPTAGRLVFHLPMTQWQLADAAGLTPVHVNRTLKALANIGTSFRMKMVQIDDWAALVELGDFDPTYLQDEMEPEERIRIVQ</sequence>
<dbReference type="InterPro" id="IPR014710">
    <property type="entry name" value="RmlC-like_jellyroll"/>
</dbReference>
<dbReference type="InterPro" id="IPR036388">
    <property type="entry name" value="WH-like_DNA-bd_sf"/>
</dbReference>
<dbReference type="OrthoDB" id="6155297at2"/>
<dbReference type="AlphaFoldDB" id="A0A4V1QWM9"/>
<proteinExistence type="predicted"/>
<evidence type="ECO:0000313" key="6">
    <source>
        <dbReference type="Proteomes" id="UP000293623"/>
    </source>
</evidence>
<dbReference type="SUPFAM" id="SSF51206">
    <property type="entry name" value="cAMP-binding domain-like"/>
    <property type="match status" value="1"/>
</dbReference>
<evidence type="ECO:0000259" key="4">
    <source>
        <dbReference type="PROSITE" id="PS51063"/>
    </source>
</evidence>
<dbReference type="InterPro" id="IPR012318">
    <property type="entry name" value="HTH_CRP"/>
</dbReference>
<dbReference type="Pfam" id="PF13545">
    <property type="entry name" value="HTH_Crp_2"/>
    <property type="match status" value="1"/>
</dbReference>
<dbReference type="InterPro" id="IPR036390">
    <property type="entry name" value="WH_DNA-bd_sf"/>
</dbReference>
<feature type="domain" description="HTH crp-type" evidence="4">
    <location>
        <begin position="152"/>
        <end position="225"/>
    </location>
</feature>
<dbReference type="InterPro" id="IPR018490">
    <property type="entry name" value="cNMP-bd_dom_sf"/>
</dbReference>
<keyword evidence="6" id="KW-1185">Reference proteome</keyword>
<dbReference type="GO" id="GO:0003677">
    <property type="term" value="F:DNA binding"/>
    <property type="evidence" value="ECO:0007669"/>
    <property type="project" value="UniProtKB-KW"/>
</dbReference>
<dbReference type="SUPFAM" id="SSF46785">
    <property type="entry name" value="Winged helix' DNA-binding domain"/>
    <property type="match status" value="1"/>
</dbReference>
<dbReference type="Pfam" id="PF00027">
    <property type="entry name" value="cNMP_binding"/>
    <property type="match status" value="1"/>
</dbReference>
<reference evidence="5 6" key="1">
    <citation type="submission" date="2019-01" db="EMBL/GenBank/DDBJ databases">
        <title>Altererythrobacter rhizovicinus sp. nov., isolated from the rhizosphere soil of Haloxylon ammodendron.</title>
        <authorList>
            <person name="Li H.-P."/>
            <person name="Gou J.-Y."/>
            <person name="Yao D."/>
            <person name="Han Q.-Q."/>
            <person name="Shao K.-Z."/>
            <person name="Zhao Q."/>
            <person name="Zhang J.-L."/>
        </authorList>
    </citation>
    <scope>NUCLEOTIDE SEQUENCE [LARGE SCALE GENOMIC DNA]</scope>
    <source>
        <strain evidence="5 6">AY-3R</strain>
    </source>
</reference>
<evidence type="ECO:0000256" key="3">
    <source>
        <dbReference type="ARBA" id="ARBA00023163"/>
    </source>
</evidence>
<keyword evidence="3" id="KW-0804">Transcription</keyword>
<dbReference type="Gene3D" id="2.60.120.10">
    <property type="entry name" value="Jelly Rolls"/>
    <property type="match status" value="1"/>
</dbReference>
<organism evidence="5 6">
    <name type="scientific">Pelagerythrobacter rhizovicinus</name>
    <dbReference type="NCBI Taxonomy" id="2268576"/>
    <lineage>
        <taxon>Bacteria</taxon>
        <taxon>Pseudomonadati</taxon>
        <taxon>Pseudomonadota</taxon>
        <taxon>Alphaproteobacteria</taxon>
        <taxon>Sphingomonadales</taxon>
        <taxon>Erythrobacteraceae</taxon>
        <taxon>Pelagerythrobacter</taxon>
    </lineage>
</organism>
<evidence type="ECO:0000256" key="2">
    <source>
        <dbReference type="ARBA" id="ARBA00023125"/>
    </source>
</evidence>
<name>A0A4V1QWM9_9SPHN</name>
<keyword evidence="2" id="KW-0238">DNA-binding</keyword>